<dbReference type="Gene3D" id="3.10.350.10">
    <property type="entry name" value="LysM domain"/>
    <property type="match status" value="1"/>
</dbReference>
<dbReference type="InterPro" id="IPR018392">
    <property type="entry name" value="LysM"/>
</dbReference>
<name>A0ABT3LYA7_9LEPT</name>
<evidence type="ECO:0000313" key="4">
    <source>
        <dbReference type="Proteomes" id="UP001209737"/>
    </source>
</evidence>
<feature type="transmembrane region" description="Helical" evidence="1">
    <location>
        <begin position="21"/>
        <end position="50"/>
    </location>
</feature>
<dbReference type="Proteomes" id="UP001209737">
    <property type="component" value="Unassembled WGS sequence"/>
</dbReference>
<keyword evidence="1" id="KW-0472">Membrane</keyword>
<sequence length="302" mass="34102">MKQIHFPFFRFFTSPKKCNAGYSFLDFLFLINLSELSVIIHSLFVFSFLFPISESFADSKKQIIQPNQDDGITIIVEKGQTLSIISKTYLDDPRKWKELLKSNQIDNPNLIIPGMKLWIPKSLGKKPLADLQRFTGTTEVLKISQKQNDWAKAKNGDGLYAKDEVRTLKESEAQFVFLSGSRFEITENSHVIMERGKSETEPDEIFLRQGRIRSLIPKTTNPNQKMFLLKTESAESVVKGTDFLTEVDPNGNTTLSCYEGSVAVTAEKVTVLVNSGYATYVEKGKPPVKPFPVPDPPIPENK</sequence>
<evidence type="ECO:0000256" key="1">
    <source>
        <dbReference type="SAM" id="Phobius"/>
    </source>
</evidence>
<dbReference type="Pfam" id="PF04773">
    <property type="entry name" value="FecR"/>
    <property type="match status" value="1"/>
</dbReference>
<accession>A0ABT3LYA7</accession>
<dbReference type="PROSITE" id="PS51782">
    <property type="entry name" value="LYSM"/>
    <property type="match status" value="1"/>
</dbReference>
<reference evidence="3 4" key="1">
    <citation type="submission" date="2022-06" db="EMBL/GenBank/DDBJ databases">
        <title>Leptospira isolates from biofilms formed at urban environments.</title>
        <authorList>
            <person name="Ribeiro P.S."/>
            <person name="Sousa T."/>
            <person name="Carvalho N."/>
            <person name="Aburjaile F."/>
            <person name="Neves F."/>
            <person name="Oliveira D."/>
            <person name="Blanco L."/>
            <person name="Lima J."/>
            <person name="Costa F."/>
            <person name="Brenig B."/>
            <person name="Soares S."/>
            <person name="Ramos R."/>
            <person name="Goes-Neto A."/>
            <person name="Matiuzzi M."/>
            <person name="Azevedo V."/>
            <person name="Ristow P."/>
        </authorList>
    </citation>
    <scope>NUCLEOTIDE SEQUENCE [LARGE SCALE GENOMIC DNA]</scope>
    <source>
        <strain evidence="3 4">VSF25</strain>
    </source>
</reference>
<keyword evidence="1" id="KW-1133">Transmembrane helix</keyword>
<dbReference type="InterPro" id="IPR006860">
    <property type="entry name" value="FecR"/>
</dbReference>
<evidence type="ECO:0000259" key="2">
    <source>
        <dbReference type="PROSITE" id="PS51782"/>
    </source>
</evidence>
<dbReference type="SUPFAM" id="SSF54106">
    <property type="entry name" value="LysM domain"/>
    <property type="match status" value="1"/>
</dbReference>
<dbReference type="EMBL" id="JAMQPV010000001">
    <property type="protein sequence ID" value="MCW7462712.1"/>
    <property type="molecule type" value="Genomic_DNA"/>
</dbReference>
<keyword evidence="1" id="KW-0812">Transmembrane</keyword>
<proteinExistence type="predicted"/>
<dbReference type="SMART" id="SM00257">
    <property type="entry name" value="LysM"/>
    <property type="match status" value="1"/>
</dbReference>
<evidence type="ECO:0000313" key="3">
    <source>
        <dbReference type="EMBL" id="MCW7462712.1"/>
    </source>
</evidence>
<dbReference type="RefSeq" id="WP_265375563.1">
    <property type="nucleotide sequence ID" value="NZ_JAMQPV010000001.1"/>
</dbReference>
<protein>
    <submittedName>
        <fullName evidence="3">FecR domain-containing protein</fullName>
    </submittedName>
</protein>
<gene>
    <name evidence="3" type="ORF">ND812_11485</name>
</gene>
<dbReference type="PANTHER" id="PTHR38731">
    <property type="entry name" value="LIPL45-RELATED LIPOPROTEIN-RELATED"/>
    <property type="match status" value="1"/>
</dbReference>
<dbReference type="Gene3D" id="2.60.120.1440">
    <property type="match status" value="1"/>
</dbReference>
<dbReference type="InterPro" id="IPR036779">
    <property type="entry name" value="LysM_dom_sf"/>
</dbReference>
<organism evidence="3 4">
    <name type="scientific">Leptospira limi</name>
    <dbReference type="NCBI Taxonomy" id="2950023"/>
    <lineage>
        <taxon>Bacteria</taxon>
        <taxon>Pseudomonadati</taxon>
        <taxon>Spirochaetota</taxon>
        <taxon>Spirochaetia</taxon>
        <taxon>Leptospirales</taxon>
        <taxon>Leptospiraceae</taxon>
        <taxon>Leptospira</taxon>
    </lineage>
</organism>
<dbReference type="Pfam" id="PF01476">
    <property type="entry name" value="LysM"/>
    <property type="match status" value="1"/>
</dbReference>
<keyword evidence="4" id="KW-1185">Reference proteome</keyword>
<feature type="domain" description="LysM" evidence="2">
    <location>
        <begin position="72"/>
        <end position="119"/>
    </location>
</feature>
<comment type="caution">
    <text evidence="3">The sequence shown here is derived from an EMBL/GenBank/DDBJ whole genome shotgun (WGS) entry which is preliminary data.</text>
</comment>